<dbReference type="HOGENOM" id="CLU_029061_2_2_6"/>
<organism evidence="5 6">
    <name type="scientific">Gynuella sunshinyii YC6258</name>
    <dbReference type="NCBI Taxonomy" id="1445510"/>
    <lineage>
        <taxon>Bacteria</taxon>
        <taxon>Pseudomonadati</taxon>
        <taxon>Pseudomonadota</taxon>
        <taxon>Gammaproteobacteria</taxon>
        <taxon>Oceanospirillales</taxon>
        <taxon>Saccharospirillaceae</taxon>
        <taxon>Gynuella</taxon>
    </lineage>
</organism>
<gene>
    <name evidence="5" type="ORF">YC6258_05153</name>
</gene>
<evidence type="ECO:0000256" key="2">
    <source>
        <dbReference type="ARBA" id="ARBA00023145"/>
    </source>
</evidence>
<dbReference type="AlphaFoldDB" id="A0A0C5VV59"/>
<accession>A0A0C5VV59</accession>
<dbReference type="PATRIC" id="fig|1445510.3.peg.5113"/>
<dbReference type="GO" id="GO:0004609">
    <property type="term" value="F:phosphatidylserine decarboxylase activity"/>
    <property type="evidence" value="ECO:0007669"/>
    <property type="project" value="UniProtKB-EC"/>
</dbReference>
<keyword evidence="1" id="KW-0210">Decarboxylase</keyword>
<dbReference type="Proteomes" id="UP000032266">
    <property type="component" value="Chromosome"/>
</dbReference>
<sequence length="300" mass="33802">MSLSLVQYVNRETSKQETERVYGEQELMFLYHNRLGKLIRKYLIRKPWFSHLNAIPKKVWFSRKRIPHFAETFGVDILEAEKPLDQYQSLDEFFSRRLKPTARPLCQDPLALISPADGRVLAYPIDQHAVMQIKQQPVAVAELLQSNEMAAELSGGTAVVVRLAPKDYHRFHFPCDGQLIQAQAQPGPLESVHPIALNGGARSFQNKRVISVLQSITFGTLVMVEIGALTIGTIEQTYSGNQFHRGQEKGYFRFGGSTVVLLWGANGPVIDQDILRNSRNGMETLVKFGTRIATASHLRS</sequence>
<name>A0A0C5VV59_9GAMM</name>
<dbReference type="GO" id="GO:0008654">
    <property type="term" value="P:phospholipid biosynthetic process"/>
    <property type="evidence" value="ECO:0007669"/>
    <property type="project" value="InterPro"/>
</dbReference>
<dbReference type="PANTHER" id="PTHR10067">
    <property type="entry name" value="PHOSPHATIDYLSERINE DECARBOXYLASE"/>
    <property type="match status" value="1"/>
</dbReference>
<evidence type="ECO:0000256" key="3">
    <source>
        <dbReference type="ARBA" id="ARBA00023239"/>
    </source>
</evidence>
<dbReference type="RefSeq" id="WP_044618984.1">
    <property type="nucleotide sequence ID" value="NZ_CP007142.1"/>
</dbReference>
<evidence type="ECO:0000313" key="6">
    <source>
        <dbReference type="Proteomes" id="UP000032266"/>
    </source>
</evidence>
<dbReference type="OrthoDB" id="9802030at2"/>
<dbReference type="InterPro" id="IPR003817">
    <property type="entry name" value="PS_Dcarbxylase"/>
</dbReference>
<reference evidence="5 6" key="1">
    <citation type="submission" date="2014-01" db="EMBL/GenBank/DDBJ databases">
        <title>Full genme sequencing of cellulolytic bacterium Gynuella sunshinyii YC6258T gen. nov., sp. nov.</title>
        <authorList>
            <person name="Khan H."/>
            <person name="Chung E.J."/>
            <person name="Chung Y.R."/>
        </authorList>
    </citation>
    <scope>NUCLEOTIDE SEQUENCE [LARGE SCALE GENOMIC DNA]</scope>
    <source>
        <strain evidence="5 6">YC6258</strain>
    </source>
</reference>
<evidence type="ECO:0000256" key="1">
    <source>
        <dbReference type="ARBA" id="ARBA00022793"/>
    </source>
</evidence>
<evidence type="ECO:0000256" key="4">
    <source>
        <dbReference type="ARBA" id="ARBA00023317"/>
    </source>
</evidence>
<keyword evidence="2" id="KW-0865">Zymogen</keyword>
<keyword evidence="6" id="KW-1185">Reference proteome</keyword>
<evidence type="ECO:0000313" key="5">
    <source>
        <dbReference type="EMBL" id="AJQ97183.1"/>
    </source>
</evidence>
<proteinExistence type="predicted"/>
<dbReference type="STRING" id="1445510.YC6258_05153"/>
<dbReference type="EMBL" id="CP007142">
    <property type="protein sequence ID" value="AJQ97183.1"/>
    <property type="molecule type" value="Genomic_DNA"/>
</dbReference>
<dbReference type="EC" id="4.1.1.65" evidence="5"/>
<dbReference type="Pfam" id="PF02666">
    <property type="entry name" value="PS_Dcarbxylase"/>
    <property type="match status" value="1"/>
</dbReference>
<dbReference type="KEGG" id="gsn:YC6258_05153"/>
<keyword evidence="3 5" id="KW-0456">Lyase</keyword>
<keyword evidence="4" id="KW-0670">Pyruvate</keyword>
<protein>
    <submittedName>
        <fullName evidence="5">Phosphatidylserine decarboxylase</fullName>
        <ecNumber evidence="5">4.1.1.65</ecNumber>
    </submittedName>
</protein>